<gene>
    <name evidence="10" type="primary">LOC109481918</name>
</gene>
<keyword evidence="7" id="KW-1015">Disulfide bond</keyword>
<dbReference type="InterPro" id="IPR000922">
    <property type="entry name" value="Lectin_gal-bd_dom"/>
</dbReference>
<comment type="function">
    <text evidence="1">Acts as a defensive agent. Recognizes blood group fucosylated oligosaccharides including A, B, H and Lewis B-type antigens. Does not recognize Lewis A antigen and has low affinity for monovalent haptens.</text>
</comment>
<evidence type="ECO:0000256" key="1">
    <source>
        <dbReference type="ARBA" id="ARBA00002219"/>
    </source>
</evidence>
<dbReference type="InterPro" id="IPR008979">
    <property type="entry name" value="Galactose-bd-like_sf"/>
</dbReference>
<reference evidence="10" key="1">
    <citation type="submission" date="2025-08" db="UniProtKB">
        <authorList>
            <consortium name="RefSeq"/>
        </authorList>
    </citation>
    <scope>IDENTIFICATION</scope>
    <source>
        <tissue evidence="10">Gonad</tissue>
    </source>
</reference>
<dbReference type="GO" id="GO:0001868">
    <property type="term" value="P:regulation of complement activation, lectin pathway"/>
    <property type="evidence" value="ECO:0007669"/>
    <property type="project" value="UniProtKB-ARBA"/>
</dbReference>
<evidence type="ECO:0000256" key="5">
    <source>
        <dbReference type="ARBA" id="ARBA00022734"/>
    </source>
</evidence>
<dbReference type="GO" id="GO:0010185">
    <property type="term" value="P:regulation of cellular defense response"/>
    <property type="evidence" value="ECO:0007669"/>
    <property type="project" value="UniProtKB-ARBA"/>
</dbReference>
<dbReference type="Gene3D" id="2.60.120.260">
    <property type="entry name" value="Galactose-binding domain-like"/>
    <property type="match status" value="1"/>
</dbReference>
<proteinExistence type="inferred from homology"/>
<evidence type="ECO:0000256" key="3">
    <source>
        <dbReference type="ARBA" id="ARBA00011233"/>
    </source>
</evidence>
<sequence length="217" mass="23751">MAANYGRTSTLYSGCGCWITCRTDCRSVNSLAVVRATCQGNEQCTVLAKNDVFGDPCPGLQKYLEVSYRCITETNVALFKTASSSSTGARWGPEKAVDGLRGTSVIRDQCTHTNNKYQPWWKVDLADTYTVNRVSVLNRGDCCGGRLKGFMVRIGLNKDFTRNDQCGETYTAKPSNGATVVVYCDKPMAGRYVSIQLIGRSGNLQLCEVDVFAETGK</sequence>
<comment type="subunit">
    <text evidence="3">Homotrimer.</text>
</comment>
<evidence type="ECO:0000259" key="8">
    <source>
        <dbReference type="PROSITE" id="PS50228"/>
    </source>
</evidence>
<dbReference type="SUPFAM" id="SSF49785">
    <property type="entry name" value="Galactose-binding domain-like"/>
    <property type="match status" value="1"/>
</dbReference>
<evidence type="ECO:0000256" key="4">
    <source>
        <dbReference type="ARBA" id="ARBA00022723"/>
    </source>
</evidence>
<dbReference type="GO" id="GO:0042806">
    <property type="term" value="F:fucose binding"/>
    <property type="evidence" value="ECO:0007669"/>
    <property type="project" value="UniProtKB-ARBA"/>
</dbReference>
<protein>
    <submittedName>
        <fullName evidence="10">Fucolectin-like</fullName>
    </submittedName>
</protein>
<feature type="non-terminal residue" evidence="10">
    <location>
        <position position="217"/>
    </location>
</feature>
<dbReference type="KEGG" id="bbel:109481918"/>
<name>A0A6P4ZFW3_BRABE</name>
<dbReference type="Pfam" id="PF22633">
    <property type="entry name" value="F5_F8_type_C_2"/>
    <property type="match status" value="1"/>
</dbReference>
<evidence type="ECO:0000313" key="10">
    <source>
        <dbReference type="RefSeq" id="XP_019640095.1"/>
    </source>
</evidence>
<keyword evidence="9" id="KW-1185">Reference proteome</keyword>
<dbReference type="RefSeq" id="XP_019640095.1">
    <property type="nucleotide sequence ID" value="XM_019784536.1"/>
</dbReference>
<evidence type="ECO:0000256" key="6">
    <source>
        <dbReference type="ARBA" id="ARBA00022837"/>
    </source>
</evidence>
<dbReference type="PANTHER" id="PTHR45713:SF15">
    <property type="entry name" value="F5_8 TYPE C DOMAIN-CONTAINING PROTEIN"/>
    <property type="match status" value="1"/>
</dbReference>
<organism evidence="9 10">
    <name type="scientific">Branchiostoma belcheri</name>
    <name type="common">Amphioxus</name>
    <dbReference type="NCBI Taxonomy" id="7741"/>
    <lineage>
        <taxon>Eukaryota</taxon>
        <taxon>Metazoa</taxon>
        <taxon>Chordata</taxon>
        <taxon>Cephalochordata</taxon>
        <taxon>Leptocardii</taxon>
        <taxon>Amphioxiformes</taxon>
        <taxon>Branchiostomatidae</taxon>
        <taxon>Branchiostoma</taxon>
    </lineage>
</organism>
<dbReference type="GeneID" id="109481918"/>
<dbReference type="OrthoDB" id="547680at2759"/>
<evidence type="ECO:0000313" key="9">
    <source>
        <dbReference type="Proteomes" id="UP000515135"/>
    </source>
</evidence>
<dbReference type="Gene3D" id="2.60.120.740">
    <property type="match status" value="1"/>
</dbReference>
<dbReference type="GO" id="GO:0046872">
    <property type="term" value="F:metal ion binding"/>
    <property type="evidence" value="ECO:0007669"/>
    <property type="project" value="UniProtKB-KW"/>
</dbReference>
<keyword evidence="5" id="KW-0430">Lectin</keyword>
<dbReference type="InterPro" id="IPR006585">
    <property type="entry name" value="FTP1"/>
</dbReference>
<dbReference type="InterPro" id="IPR043159">
    <property type="entry name" value="Lectin_gal-bd_sf"/>
</dbReference>
<dbReference type="InterPro" id="IPR051941">
    <property type="entry name" value="BG_Antigen-Binding_Lectin"/>
</dbReference>
<dbReference type="Proteomes" id="UP000515135">
    <property type="component" value="Unplaced"/>
</dbReference>
<keyword evidence="4" id="KW-0479">Metal-binding</keyword>
<evidence type="ECO:0000256" key="7">
    <source>
        <dbReference type="ARBA" id="ARBA00023157"/>
    </source>
</evidence>
<comment type="similarity">
    <text evidence="2">Belongs to the fucolectin family.</text>
</comment>
<dbReference type="PANTHER" id="PTHR45713">
    <property type="entry name" value="FTP DOMAIN-CONTAINING PROTEIN"/>
    <property type="match status" value="1"/>
</dbReference>
<dbReference type="SMART" id="SM00607">
    <property type="entry name" value="FTP"/>
    <property type="match status" value="1"/>
</dbReference>
<accession>A0A6P4ZFW3</accession>
<keyword evidence="6" id="KW-0106">Calcium</keyword>
<feature type="domain" description="SUEL-type lectin" evidence="8">
    <location>
        <begin position="1"/>
        <end position="71"/>
    </location>
</feature>
<dbReference type="AlphaFoldDB" id="A0A6P4ZFW3"/>
<dbReference type="PROSITE" id="PS50228">
    <property type="entry name" value="SUEL_LECTIN"/>
    <property type="match status" value="1"/>
</dbReference>
<dbReference type="Pfam" id="PF02140">
    <property type="entry name" value="SUEL_Lectin"/>
    <property type="match status" value="1"/>
</dbReference>
<evidence type="ECO:0000256" key="2">
    <source>
        <dbReference type="ARBA" id="ARBA00010147"/>
    </source>
</evidence>